<feature type="compositionally biased region" description="Low complexity" evidence="4">
    <location>
        <begin position="392"/>
        <end position="422"/>
    </location>
</feature>
<evidence type="ECO:0000313" key="7">
    <source>
        <dbReference type="RefSeq" id="XP_033461940.1"/>
    </source>
</evidence>
<feature type="region of interest" description="Disordered" evidence="4">
    <location>
        <begin position="1060"/>
        <end position="1083"/>
    </location>
</feature>
<dbReference type="InterPro" id="IPR036431">
    <property type="entry name" value="ARID_dom_sf"/>
</dbReference>
<dbReference type="Proteomes" id="UP000504637">
    <property type="component" value="Unplaced"/>
</dbReference>
<feature type="region of interest" description="Disordered" evidence="4">
    <location>
        <begin position="234"/>
        <end position="290"/>
    </location>
</feature>
<dbReference type="InterPro" id="IPR051232">
    <property type="entry name" value="ARID/SWI1_ChromRemod"/>
</dbReference>
<keyword evidence="2" id="KW-0804">Transcription</keyword>
<dbReference type="GO" id="GO:0016514">
    <property type="term" value="C:SWI/SNF complex"/>
    <property type="evidence" value="ECO:0007669"/>
    <property type="project" value="TreeGrafter"/>
</dbReference>
<feature type="region of interest" description="Disordered" evidence="4">
    <location>
        <begin position="387"/>
        <end position="500"/>
    </location>
</feature>
<keyword evidence="1" id="KW-0805">Transcription regulation</keyword>
<dbReference type="SMART" id="SM01014">
    <property type="entry name" value="ARID"/>
    <property type="match status" value="1"/>
</dbReference>
<feature type="compositionally biased region" description="Polar residues" evidence="4">
    <location>
        <begin position="256"/>
        <end position="278"/>
    </location>
</feature>
<dbReference type="PANTHER" id="PTHR13964">
    <property type="entry name" value="RBP-RELATED"/>
    <property type="match status" value="1"/>
</dbReference>
<organism evidence="7">
    <name type="scientific">Dissoconium aciculare CBS 342.82</name>
    <dbReference type="NCBI Taxonomy" id="1314786"/>
    <lineage>
        <taxon>Eukaryota</taxon>
        <taxon>Fungi</taxon>
        <taxon>Dikarya</taxon>
        <taxon>Ascomycota</taxon>
        <taxon>Pezizomycotina</taxon>
        <taxon>Dothideomycetes</taxon>
        <taxon>Dothideomycetidae</taxon>
        <taxon>Mycosphaerellales</taxon>
        <taxon>Dissoconiaceae</taxon>
        <taxon>Dissoconium</taxon>
    </lineage>
</organism>
<feature type="compositionally biased region" description="Polar residues" evidence="4">
    <location>
        <begin position="141"/>
        <end position="162"/>
    </location>
</feature>
<accession>A0A6J3MB93</accession>
<feature type="compositionally biased region" description="Polar residues" evidence="4">
    <location>
        <begin position="88"/>
        <end position="108"/>
    </location>
</feature>
<reference evidence="7" key="1">
    <citation type="submission" date="2020-01" db="EMBL/GenBank/DDBJ databases">
        <authorList>
            <consortium name="DOE Joint Genome Institute"/>
            <person name="Haridas S."/>
            <person name="Albert R."/>
            <person name="Binder M."/>
            <person name="Bloem J."/>
            <person name="Labutti K."/>
            <person name="Salamov A."/>
            <person name="Andreopoulos B."/>
            <person name="Baker S.E."/>
            <person name="Barry K."/>
            <person name="Bills G."/>
            <person name="Bluhm B.H."/>
            <person name="Cannon C."/>
            <person name="Castanera R."/>
            <person name="Culley D.E."/>
            <person name="Daum C."/>
            <person name="Ezra D."/>
            <person name="Gonzalez J.B."/>
            <person name="Henrissat B."/>
            <person name="Kuo A."/>
            <person name="Liang C."/>
            <person name="Lipzen A."/>
            <person name="Lutzoni F."/>
            <person name="Magnuson J."/>
            <person name="Mondo S."/>
            <person name="Nolan M."/>
            <person name="Ohm R."/>
            <person name="Pangilinan J."/>
            <person name="Park H.-J."/>
            <person name="Ramirez L."/>
            <person name="Alfaro M."/>
            <person name="Sun H."/>
            <person name="Tritt A."/>
            <person name="Yoshinaga Y."/>
            <person name="Zwiers L.-H."/>
            <person name="Turgeon B.G."/>
            <person name="Goodwin S.B."/>
            <person name="Spatafora J.W."/>
            <person name="Crous P.W."/>
            <person name="Grigoriev I.V."/>
        </authorList>
    </citation>
    <scope>NUCLEOTIDE SEQUENCE</scope>
    <source>
        <strain evidence="7">CBS 342.82</strain>
    </source>
</reference>
<dbReference type="GO" id="GO:0000976">
    <property type="term" value="F:transcription cis-regulatory region binding"/>
    <property type="evidence" value="ECO:0007669"/>
    <property type="project" value="TreeGrafter"/>
</dbReference>
<dbReference type="PANTHER" id="PTHR13964:SF27">
    <property type="entry name" value="HAT-TRICK, ISOFORM D"/>
    <property type="match status" value="1"/>
</dbReference>
<keyword evidence="3" id="KW-0539">Nucleus</keyword>
<gene>
    <name evidence="7" type="ORF">K489DRAFT_314503</name>
</gene>
<dbReference type="GO" id="GO:0006357">
    <property type="term" value="P:regulation of transcription by RNA polymerase II"/>
    <property type="evidence" value="ECO:0007669"/>
    <property type="project" value="TreeGrafter"/>
</dbReference>
<dbReference type="Gene3D" id="1.10.150.60">
    <property type="entry name" value="ARID DNA-binding domain"/>
    <property type="match status" value="1"/>
</dbReference>
<reference evidence="7" key="3">
    <citation type="submission" date="2025-08" db="UniProtKB">
        <authorList>
            <consortium name="RefSeq"/>
        </authorList>
    </citation>
    <scope>IDENTIFICATION</scope>
    <source>
        <strain evidence="7">CBS 342.82</strain>
    </source>
</reference>
<dbReference type="PROSITE" id="PS51011">
    <property type="entry name" value="ARID"/>
    <property type="match status" value="1"/>
</dbReference>
<feature type="compositionally biased region" description="Polar residues" evidence="4">
    <location>
        <begin position="423"/>
        <end position="474"/>
    </location>
</feature>
<keyword evidence="6" id="KW-1185">Reference proteome</keyword>
<dbReference type="SMART" id="SM00501">
    <property type="entry name" value="BRIGHT"/>
    <property type="match status" value="1"/>
</dbReference>
<evidence type="ECO:0000256" key="3">
    <source>
        <dbReference type="ARBA" id="ARBA00023242"/>
    </source>
</evidence>
<evidence type="ECO:0000313" key="6">
    <source>
        <dbReference type="Proteomes" id="UP000504637"/>
    </source>
</evidence>
<evidence type="ECO:0000256" key="1">
    <source>
        <dbReference type="ARBA" id="ARBA00023015"/>
    </source>
</evidence>
<feature type="compositionally biased region" description="Low complexity" evidence="4">
    <location>
        <begin position="1066"/>
        <end position="1083"/>
    </location>
</feature>
<dbReference type="GeneID" id="54358817"/>
<evidence type="ECO:0000256" key="4">
    <source>
        <dbReference type="SAM" id="MobiDB-lite"/>
    </source>
</evidence>
<dbReference type="InterPro" id="IPR001606">
    <property type="entry name" value="ARID_dom"/>
</dbReference>
<feature type="compositionally biased region" description="Polar residues" evidence="4">
    <location>
        <begin position="59"/>
        <end position="79"/>
    </location>
</feature>
<dbReference type="OrthoDB" id="1938591at2759"/>
<feature type="domain" description="ARID" evidence="5">
    <location>
        <begin position="288"/>
        <end position="381"/>
    </location>
</feature>
<evidence type="ECO:0000256" key="2">
    <source>
        <dbReference type="ARBA" id="ARBA00023163"/>
    </source>
</evidence>
<sequence length="1127" mass="121342">MSNNGGAAGIVSNPTPPQGQPFQQPSFNPASVVPAKRPHDGMSGSPTQGQPQQLPPGSRAQTPSSYNQFQGGQQPNMGQFANAPTPYQHLQQPGSNNATPSPTMQSQPFRPPGQQPQQQQPQPQPQQQQQQQQQQQGQQPRINTASPSPFPQQQMNYGNQMSPLPPTPTQQNMMQQQQGQMGAFPQQGYGMAGPGMTAQAMQSMQMRMPNAAANMTPEQRAYQMQLMQKQQQMRNSGMMPSRNVAAPQSGPMGQFPGQQPAPSQAANGVPGNQTALTPQQQQHRQMHDQKRRQFLQALTQMAQQQGRQFNPLPNIGGKQVDLYALWSAVVSTGGSQKIEAGRQWPMMAMRLGFNQAQYPTAGDELKQLYMTGIYSYEQLWFQSKRVQDPARQNQQQVPGGAAPALQQGQQQQPQQPQQQPQQSPIKTTATATGNQPFQQYPPSQQNQLPHPQSTPVQSNASLAVNGLTTPQQMMTGPGSLQHRRGSSLRKTDQLTPQPELHPNSAAIAAATAAAANSPLQSQHLQRPPSVKRESLPGDNASGVVMGGPLMKSEELPLSTNYLPQSHHLLNPTNPSYGGYDIPALDAVASTIVRATPPSPAVEDLAYVDIRGLTMGLASGIHTEVRYALDALAVLSNDQRIALNLDGCEELLDALVDCGEGELEILLQAFSTSPTSDDSLPSYEALLRGSKLESFSLLPTSTSAKGTFASTPSLGTADYTLDRAAEKIIAITTILRNFSFYEVNHRLLTDEAVVSWFAKVIEGISLRRKSGEEDAPLFLRSFFNTQDFYKDAIIFLSNVTQSLELPNKDVARKILLFLLAFAPEYKADSPMSRPRKSLVFPSFNPSVHRYLPPAVDCLAKLLARQEPNRELYRQIFHFNTSSAYQRPTNQQHPLDLLTRSFALAVSVLPDRTQNSSASAAAAAAAISDADAGSIGSIAPSNIQQRIVEARKAYLAQGMLAADILSSLAPAPSSNASSSTAGANNMATSSSGGALARAWLQSEDGWAVGLVKLAGAAANLGGPDGSGAVAAMNIDPESSKLITFRALSMLKRLVGRAGTSEKKIDDLPASSPTFPTSTSSTARTAPSAFVRPKWEGMPFAHAILGAVTQPQVDKVALGLLCDLHEIVLA</sequence>
<reference evidence="7" key="2">
    <citation type="submission" date="2020-04" db="EMBL/GenBank/DDBJ databases">
        <authorList>
            <consortium name="NCBI Genome Project"/>
        </authorList>
    </citation>
    <scope>NUCLEOTIDE SEQUENCE</scope>
    <source>
        <strain evidence="7">CBS 342.82</strain>
    </source>
</reference>
<dbReference type="RefSeq" id="XP_033461940.1">
    <property type="nucleotide sequence ID" value="XM_033601017.1"/>
</dbReference>
<protein>
    <recommendedName>
        <fullName evidence="5">ARID domain-containing protein</fullName>
    </recommendedName>
</protein>
<dbReference type="Pfam" id="PF01388">
    <property type="entry name" value="ARID"/>
    <property type="match status" value="1"/>
</dbReference>
<name>A0A6J3MB93_9PEZI</name>
<evidence type="ECO:0000259" key="5">
    <source>
        <dbReference type="PROSITE" id="PS51011"/>
    </source>
</evidence>
<feature type="compositionally biased region" description="Low complexity" evidence="4">
    <location>
        <begin position="115"/>
        <end position="140"/>
    </location>
</feature>
<feature type="region of interest" description="Disordered" evidence="4">
    <location>
        <begin position="512"/>
        <end position="548"/>
    </location>
</feature>
<dbReference type="AlphaFoldDB" id="A0A6J3MB93"/>
<feature type="compositionally biased region" description="Low complexity" evidence="4">
    <location>
        <begin position="41"/>
        <end position="58"/>
    </location>
</feature>
<proteinExistence type="predicted"/>
<dbReference type="SUPFAM" id="SSF46774">
    <property type="entry name" value="ARID-like"/>
    <property type="match status" value="1"/>
</dbReference>
<feature type="region of interest" description="Disordered" evidence="4">
    <location>
        <begin position="1"/>
        <end position="172"/>
    </location>
</feature>